<accession>A0A4U0Z019</accession>
<proteinExistence type="predicted"/>
<dbReference type="Proteomes" id="UP000306340">
    <property type="component" value="Unassembled WGS sequence"/>
</dbReference>
<evidence type="ECO:0000313" key="2">
    <source>
        <dbReference type="Proteomes" id="UP000306340"/>
    </source>
</evidence>
<comment type="caution">
    <text evidence="1">The sequence shown here is derived from an EMBL/GenBank/DDBJ whole genome shotgun (WGS) entry which is preliminary data.</text>
</comment>
<protein>
    <submittedName>
        <fullName evidence="1">Uncharacterized protein</fullName>
    </submittedName>
</protein>
<sequence>MAQAGNLLSAVLEHGRHQQSIERRVRRSLRKRNLSLRWQQGLGYVAVCRSTGMAQHVAPDLDAMDRWARG</sequence>
<name>A0A4U0Z019_9RHOB</name>
<evidence type="ECO:0000313" key="1">
    <source>
        <dbReference type="EMBL" id="TKA98552.1"/>
    </source>
</evidence>
<organism evidence="1 2">
    <name type="scientific">Cereibacter changlensis</name>
    <dbReference type="NCBI Taxonomy" id="402884"/>
    <lineage>
        <taxon>Bacteria</taxon>
        <taxon>Pseudomonadati</taxon>
        <taxon>Pseudomonadota</taxon>
        <taxon>Alphaproteobacteria</taxon>
        <taxon>Rhodobacterales</taxon>
        <taxon>Paracoccaceae</taxon>
        <taxon>Cereibacter</taxon>
    </lineage>
</organism>
<reference evidence="1 2" key="1">
    <citation type="submission" date="2019-04" db="EMBL/GenBank/DDBJ databases">
        <title>Crypto-aerobic microbial life in anoxic (sulfidic) marine sediments.</title>
        <authorList>
            <person name="Bhattacharya S."/>
            <person name="Roy C."/>
            <person name="Mondal N."/>
            <person name="Sarkar J."/>
            <person name="Mandal S."/>
            <person name="Rameez M.J."/>
            <person name="Ghosh W."/>
        </authorList>
    </citation>
    <scope>NUCLEOTIDE SEQUENCE [LARGE SCALE GENOMIC DNA]</scope>
    <source>
        <strain evidence="1 2">SBBC</strain>
    </source>
</reference>
<gene>
    <name evidence="1" type="ORF">FAZ78_00405</name>
</gene>
<dbReference type="RefSeq" id="WP_136790818.1">
    <property type="nucleotide sequence ID" value="NZ_SWAU01000001.1"/>
</dbReference>
<dbReference type="EMBL" id="SWAU01000001">
    <property type="protein sequence ID" value="TKA98552.1"/>
    <property type="molecule type" value="Genomic_DNA"/>
</dbReference>
<dbReference type="AlphaFoldDB" id="A0A4U0Z019"/>